<dbReference type="EMBL" id="JAJFAZ020000006">
    <property type="protein sequence ID" value="KAI5323669.1"/>
    <property type="molecule type" value="Genomic_DNA"/>
</dbReference>
<dbReference type="PANTHER" id="PTHR48475">
    <property type="entry name" value="RIBONUCLEASE H"/>
    <property type="match status" value="1"/>
</dbReference>
<dbReference type="InterPro" id="IPR012337">
    <property type="entry name" value="RNaseH-like_sf"/>
</dbReference>
<dbReference type="InterPro" id="IPR036397">
    <property type="entry name" value="RNaseH_sf"/>
</dbReference>
<keyword evidence="3" id="KW-1185">Reference proteome</keyword>
<proteinExistence type="predicted"/>
<evidence type="ECO:0000313" key="2">
    <source>
        <dbReference type="EMBL" id="KAI5323669.1"/>
    </source>
</evidence>
<dbReference type="Proteomes" id="UP001054821">
    <property type="component" value="Chromosome 6"/>
</dbReference>
<dbReference type="SUPFAM" id="SSF53098">
    <property type="entry name" value="Ribonuclease H-like"/>
    <property type="match status" value="1"/>
</dbReference>
<dbReference type="AlphaFoldDB" id="A0AAD4VEK6"/>
<dbReference type="InterPro" id="IPR002156">
    <property type="entry name" value="RNaseH_domain"/>
</dbReference>
<feature type="domain" description="RNase H type-1" evidence="1">
    <location>
        <begin position="59"/>
        <end position="156"/>
    </location>
</feature>
<organism evidence="2 3">
    <name type="scientific">Prunus dulcis</name>
    <name type="common">Almond</name>
    <name type="synonym">Amygdalus dulcis</name>
    <dbReference type="NCBI Taxonomy" id="3755"/>
    <lineage>
        <taxon>Eukaryota</taxon>
        <taxon>Viridiplantae</taxon>
        <taxon>Streptophyta</taxon>
        <taxon>Embryophyta</taxon>
        <taxon>Tracheophyta</taxon>
        <taxon>Spermatophyta</taxon>
        <taxon>Magnoliopsida</taxon>
        <taxon>eudicotyledons</taxon>
        <taxon>Gunneridae</taxon>
        <taxon>Pentapetalae</taxon>
        <taxon>rosids</taxon>
        <taxon>fabids</taxon>
        <taxon>Rosales</taxon>
        <taxon>Rosaceae</taxon>
        <taxon>Amygdaloideae</taxon>
        <taxon>Amygdaleae</taxon>
        <taxon>Prunus</taxon>
    </lineage>
</organism>
<gene>
    <name evidence="2" type="ORF">L3X38_032741</name>
</gene>
<evidence type="ECO:0000313" key="3">
    <source>
        <dbReference type="Proteomes" id="UP001054821"/>
    </source>
</evidence>
<dbReference type="Gene3D" id="3.30.420.10">
    <property type="entry name" value="Ribonuclease H-like superfamily/Ribonuclease H"/>
    <property type="match status" value="1"/>
</dbReference>
<dbReference type="GO" id="GO:0004523">
    <property type="term" value="F:RNA-DNA hybrid ribonuclease activity"/>
    <property type="evidence" value="ECO:0007669"/>
    <property type="project" value="InterPro"/>
</dbReference>
<dbReference type="CDD" id="cd09279">
    <property type="entry name" value="RNase_HI_like"/>
    <property type="match status" value="1"/>
</dbReference>
<dbReference type="PROSITE" id="PS50879">
    <property type="entry name" value="RNASE_H_1"/>
    <property type="match status" value="1"/>
</dbReference>
<name>A0AAD4VEK6_PRUDU</name>
<protein>
    <recommendedName>
        <fullName evidence="1">RNase H type-1 domain-containing protein</fullName>
    </recommendedName>
</protein>
<comment type="caution">
    <text evidence="2">The sequence shown here is derived from an EMBL/GenBank/DDBJ whole genome shotgun (WGS) entry which is preliminary data.</text>
</comment>
<reference evidence="2 3" key="1">
    <citation type="journal article" date="2022" name="G3 (Bethesda)">
        <title>Whole-genome sequence and methylome profiling of the almond [Prunus dulcis (Mill.) D.A. Webb] cultivar 'Nonpareil'.</title>
        <authorList>
            <person name="D'Amico-Willman K.M."/>
            <person name="Ouma W.Z."/>
            <person name="Meulia T."/>
            <person name="Sideli G.M."/>
            <person name="Gradziel T.M."/>
            <person name="Fresnedo-Ramirez J."/>
        </authorList>
    </citation>
    <scope>NUCLEOTIDE SEQUENCE [LARGE SCALE GENOMIC DNA]</scope>
    <source>
        <strain evidence="2">Clone GOH B32 T37-40</strain>
    </source>
</reference>
<sequence length="156" mass="17268">MAIELSQYDLFYRPKIAIKAQALADFVAKFTPSAEEEKLVDKKKESSKADLTSAEPSQLRDMWQLLVDGASNQKGVGAGVVITTPDGTLLEQDIMLGFPASNNEAEYEALLTGLHLAKELAIKKLAIYFNSQLIMNQASGEYMAKHPRMILYLDEV</sequence>
<accession>A0AAD4VEK6</accession>
<dbReference type="PANTHER" id="PTHR48475:SF2">
    <property type="entry name" value="RIBONUCLEASE H"/>
    <property type="match status" value="1"/>
</dbReference>
<evidence type="ECO:0000259" key="1">
    <source>
        <dbReference type="PROSITE" id="PS50879"/>
    </source>
</evidence>
<dbReference type="Pfam" id="PF13456">
    <property type="entry name" value="RVT_3"/>
    <property type="match status" value="1"/>
</dbReference>
<dbReference type="GO" id="GO:0003676">
    <property type="term" value="F:nucleic acid binding"/>
    <property type="evidence" value="ECO:0007669"/>
    <property type="project" value="InterPro"/>
</dbReference>